<sequence>MFLISVTTADFCRLSLPKKFRSSLEFHEVEKPVAINKFIYLLQMADTELKNNKNLEGWSMDGSDHGLPDSKVLKDQAWSTLKPGLKQYEEDVDAVEMKRRSRPCSQWHPQQLSSLARLDIFVCLRSEQQLILIFYSVYVFC</sequence>
<dbReference type="EMBL" id="VAHF01000013">
    <property type="protein sequence ID" value="TXG47803.1"/>
    <property type="molecule type" value="Genomic_DNA"/>
</dbReference>
<protein>
    <submittedName>
        <fullName evidence="1">Uncharacterized protein</fullName>
    </submittedName>
</protein>
<comment type="caution">
    <text evidence="1">The sequence shown here is derived from an EMBL/GenBank/DDBJ whole genome shotgun (WGS) entry which is preliminary data.</text>
</comment>
<keyword evidence="2" id="KW-1185">Reference proteome</keyword>
<reference evidence="2" key="1">
    <citation type="journal article" date="2019" name="Gigascience">
        <title>De novo genome assembly of the endangered Acer yangbiense, a plant species with extremely small populations endemic to Yunnan Province, China.</title>
        <authorList>
            <person name="Yang J."/>
            <person name="Wariss H.M."/>
            <person name="Tao L."/>
            <person name="Zhang R."/>
            <person name="Yun Q."/>
            <person name="Hollingsworth P."/>
            <person name="Dao Z."/>
            <person name="Luo G."/>
            <person name="Guo H."/>
            <person name="Ma Y."/>
            <person name="Sun W."/>
        </authorList>
    </citation>
    <scope>NUCLEOTIDE SEQUENCE [LARGE SCALE GENOMIC DNA]</scope>
    <source>
        <strain evidence="2">cv. Malutang</strain>
    </source>
</reference>
<name>A0A5C7GT56_9ROSI</name>
<dbReference type="OrthoDB" id="844819at2759"/>
<dbReference type="AlphaFoldDB" id="A0A5C7GT56"/>
<proteinExistence type="predicted"/>
<evidence type="ECO:0000313" key="1">
    <source>
        <dbReference type="EMBL" id="TXG47803.1"/>
    </source>
</evidence>
<gene>
    <name evidence="1" type="ORF">EZV62_027097</name>
</gene>
<evidence type="ECO:0000313" key="2">
    <source>
        <dbReference type="Proteomes" id="UP000323000"/>
    </source>
</evidence>
<dbReference type="Proteomes" id="UP000323000">
    <property type="component" value="Chromosome 13"/>
</dbReference>
<accession>A0A5C7GT56</accession>
<organism evidence="1 2">
    <name type="scientific">Acer yangbiense</name>
    <dbReference type="NCBI Taxonomy" id="1000413"/>
    <lineage>
        <taxon>Eukaryota</taxon>
        <taxon>Viridiplantae</taxon>
        <taxon>Streptophyta</taxon>
        <taxon>Embryophyta</taxon>
        <taxon>Tracheophyta</taxon>
        <taxon>Spermatophyta</taxon>
        <taxon>Magnoliopsida</taxon>
        <taxon>eudicotyledons</taxon>
        <taxon>Gunneridae</taxon>
        <taxon>Pentapetalae</taxon>
        <taxon>rosids</taxon>
        <taxon>malvids</taxon>
        <taxon>Sapindales</taxon>
        <taxon>Sapindaceae</taxon>
        <taxon>Hippocastanoideae</taxon>
        <taxon>Acereae</taxon>
        <taxon>Acer</taxon>
    </lineage>
</organism>